<evidence type="ECO:0000313" key="3">
    <source>
        <dbReference type="Proteomes" id="UP001597483"/>
    </source>
</evidence>
<dbReference type="Proteomes" id="UP001597483">
    <property type="component" value="Unassembled WGS sequence"/>
</dbReference>
<gene>
    <name evidence="2" type="ORF">ACFSVL_40365</name>
</gene>
<feature type="transmembrane region" description="Helical" evidence="1">
    <location>
        <begin position="55"/>
        <end position="76"/>
    </location>
</feature>
<name>A0ABW5HKR0_9PSEU</name>
<organism evidence="2 3">
    <name type="scientific">Amycolatopsis silviterrae</name>
    <dbReference type="NCBI Taxonomy" id="1656914"/>
    <lineage>
        <taxon>Bacteria</taxon>
        <taxon>Bacillati</taxon>
        <taxon>Actinomycetota</taxon>
        <taxon>Actinomycetes</taxon>
        <taxon>Pseudonocardiales</taxon>
        <taxon>Pseudonocardiaceae</taxon>
        <taxon>Amycolatopsis</taxon>
    </lineage>
</organism>
<accession>A0ABW5HKR0</accession>
<dbReference type="EMBL" id="JBHUKS010000033">
    <property type="protein sequence ID" value="MFD2473712.1"/>
    <property type="molecule type" value="Genomic_DNA"/>
</dbReference>
<evidence type="ECO:0008006" key="4">
    <source>
        <dbReference type="Google" id="ProtNLM"/>
    </source>
</evidence>
<protein>
    <recommendedName>
        <fullName evidence="4">DUF3093 domain-containing protein</fullName>
    </recommendedName>
</protein>
<sequence length="165" mass="17500">MTADPGEVAAANLAGRLHRSQRGVVLDGLFWAVWVLAAAIVAVGVVAVVKSGFTASALAAVAVAVVTAAGAIRFSVRRCAEFREPLTVVAGPAHDFGAGPITDDYPIGVKHTPRGPGEIERWQLRAGGRTYPVPRALWDRMVAERITAVCVLENRRRLVNIIGAR</sequence>
<reference evidence="3" key="1">
    <citation type="journal article" date="2019" name="Int. J. Syst. Evol. Microbiol.">
        <title>The Global Catalogue of Microorganisms (GCM) 10K type strain sequencing project: providing services to taxonomists for standard genome sequencing and annotation.</title>
        <authorList>
            <consortium name="The Broad Institute Genomics Platform"/>
            <consortium name="The Broad Institute Genome Sequencing Center for Infectious Disease"/>
            <person name="Wu L."/>
            <person name="Ma J."/>
        </authorList>
    </citation>
    <scope>NUCLEOTIDE SEQUENCE [LARGE SCALE GENOMIC DNA]</scope>
    <source>
        <strain evidence="3">CGMCC 4.7641</strain>
    </source>
</reference>
<proteinExistence type="predicted"/>
<dbReference type="RefSeq" id="WP_378312399.1">
    <property type="nucleotide sequence ID" value="NZ_JBHUKS010000033.1"/>
</dbReference>
<feature type="transmembrane region" description="Helical" evidence="1">
    <location>
        <begin position="29"/>
        <end position="49"/>
    </location>
</feature>
<evidence type="ECO:0000256" key="1">
    <source>
        <dbReference type="SAM" id="Phobius"/>
    </source>
</evidence>
<keyword evidence="1" id="KW-0812">Transmembrane</keyword>
<keyword evidence="1" id="KW-0472">Membrane</keyword>
<keyword evidence="3" id="KW-1185">Reference proteome</keyword>
<keyword evidence="1" id="KW-1133">Transmembrane helix</keyword>
<evidence type="ECO:0000313" key="2">
    <source>
        <dbReference type="EMBL" id="MFD2473712.1"/>
    </source>
</evidence>
<comment type="caution">
    <text evidence="2">The sequence shown here is derived from an EMBL/GenBank/DDBJ whole genome shotgun (WGS) entry which is preliminary data.</text>
</comment>